<organism evidence="1 2">
    <name type="scientific">Sphaeroforma arctica JP610</name>
    <dbReference type="NCBI Taxonomy" id="667725"/>
    <lineage>
        <taxon>Eukaryota</taxon>
        <taxon>Ichthyosporea</taxon>
        <taxon>Ichthyophonida</taxon>
        <taxon>Sphaeroforma</taxon>
    </lineage>
</organism>
<proteinExistence type="predicted"/>
<dbReference type="EMBL" id="KQ241910">
    <property type="protein sequence ID" value="KNC82611.1"/>
    <property type="molecule type" value="Genomic_DNA"/>
</dbReference>
<evidence type="ECO:0000313" key="2">
    <source>
        <dbReference type="Proteomes" id="UP000054560"/>
    </source>
</evidence>
<dbReference type="RefSeq" id="XP_014156513.1">
    <property type="nucleotide sequence ID" value="XM_014301038.1"/>
</dbReference>
<evidence type="ECO:0000313" key="1">
    <source>
        <dbReference type="EMBL" id="KNC82611.1"/>
    </source>
</evidence>
<name>A0A0L0G1E5_9EUKA</name>
<gene>
    <name evidence="1" type="ORF">SARC_05108</name>
</gene>
<protein>
    <submittedName>
        <fullName evidence="1">Uncharacterized protein</fullName>
    </submittedName>
</protein>
<dbReference type="AlphaFoldDB" id="A0A0L0G1E5"/>
<keyword evidence="2" id="KW-1185">Reference proteome</keyword>
<reference evidence="1 2" key="1">
    <citation type="submission" date="2011-02" db="EMBL/GenBank/DDBJ databases">
        <title>The Genome Sequence of Sphaeroforma arctica JP610.</title>
        <authorList>
            <consortium name="The Broad Institute Genome Sequencing Platform"/>
            <person name="Russ C."/>
            <person name="Cuomo C."/>
            <person name="Young S.K."/>
            <person name="Zeng Q."/>
            <person name="Gargeya S."/>
            <person name="Alvarado L."/>
            <person name="Berlin A."/>
            <person name="Chapman S.B."/>
            <person name="Chen Z."/>
            <person name="Freedman E."/>
            <person name="Gellesch M."/>
            <person name="Goldberg J."/>
            <person name="Griggs A."/>
            <person name="Gujja S."/>
            <person name="Heilman E."/>
            <person name="Heiman D."/>
            <person name="Howarth C."/>
            <person name="Mehta T."/>
            <person name="Neiman D."/>
            <person name="Pearson M."/>
            <person name="Roberts A."/>
            <person name="Saif S."/>
            <person name="Shea T."/>
            <person name="Shenoy N."/>
            <person name="Sisk P."/>
            <person name="Stolte C."/>
            <person name="Sykes S."/>
            <person name="White J."/>
            <person name="Yandava C."/>
            <person name="Burger G."/>
            <person name="Gray M.W."/>
            <person name="Holland P.W.H."/>
            <person name="King N."/>
            <person name="Lang F.B.F."/>
            <person name="Roger A.J."/>
            <person name="Ruiz-Trillo I."/>
            <person name="Haas B."/>
            <person name="Nusbaum C."/>
            <person name="Birren B."/>
        </authorList>
    </citation>
    <scope>NUCLEOTIDE SEQUENCE [LARGE SCALE GENOMIC DNA]</scope>
    <source>
        <strain evidence="1 2">JP610</strain>
    </source>
</reference>
<accession>A0A0L0G1E5</accession>
<dbReference type="GeneID" id="25905612"/>
<sequence length="143" mass="15251">MINTTALTNINLFTPTAVAIFWAGASVAIDQETRSKFWASGVNDAQAFDVGVAVFTYQGILESTLAAAALGSAVYYRSDLLVPYNEKALGVALVAHILQRGVFIKSLRPRAEQLAKGLKVPPSNSHFAFLALEVVKLGALLTV</sequence>
<dbReference type="Proteomes" id="UP000054560">
    <property type="component" value="Unassembled WGS sequence"/>
</dbReference>